<dbReference type="RefSeq" id="WP_129429665.1">
    <property type="nucleotide sequence ID" value="NZ_JOFV01000027.1"/>
</dbReference>
<organism evidence="2 3">
    <name type="scientific">Oerskovia turbata</name>
    <dbReference type="NCBI Taxonomy" id="1713"/>
    <lineage>
        <taxon>Bacteria</taxon>
        <taxon>Bacillati</taxon>
        <taxon>Actinomycetota</taxon>
        <taxon>Actinomycetes</taxon>
        <taxon>Micrococcales</taxon>
        <taxon>Cellulomonadaceae</taxon>
        <taxon>Oerskovia</taxon>
    </lineage>
</organism>
<dbReference type="Proteomes" id="UP000290517">
    <property type="component" value="Unassembled WGS sequence"/>
</dbReference>
<name>A0A4Q1KJR1_9CELL</name>
<reference evidence="3 4" key="1">
    <citation type="submission" date="2019-01" db="EMBL/GenBank/DDBJ databases">
        <title>Oerskovia turbata Genome sequencing and assembly.</title>
        <authorList>
            <person name="Dou T."/>
        </authorList>
    </citation>
    <scope>NUCLEOTIDE SEQUENCE [LARGE SCALE GENOMIC DNA]</scope>
    <source>
        <strain evidence="2 3">JCM12123</strain>
        <strain evidence="1 4">JCM3160</strain>
    </source>
</reference>
<dbReference type="STRING" id="1713.GCA_000718325_03542"/>
<dbReference type="AlphaFoldDB" id="A0A4Q1KJR1"/>
<accession>A0A4Q1KJR1</accession>
<evidence type="ECO:0000313" key="1">
    <source>
        <dbReference type="EMBL" id="RXR21561.1"/>
    </source>
</evidence>
<protein>
    <submittedName>
        <fullName evidence="2">Uncharacterized protein</fullName>
    </submittedName>
</protein>
<evidence type="ECO:0000313" key="4">
    <source>
        <dbReference type="Proteomes" id="UP000290517"/>
    </source>
</evidence>
<dbReference type="EMBL" id="SDJQ01000034">
    <property type="protein sequence ID" value="RXR29439.1"/>
    <property type="molecule type" value="Genomic_DNA"/>
</dbReference>
<evidence type="ECO:0000313" key="3">
    <source>
        <dbReference type="Proteomes" id="UP000289805"/>
    </source>
</evidence>
<dbReference type="Proteomes" id="UP000289805">
    <property type="component" value="Unassembled WGS sequence"/>
</dbReference>
<evidence type="ECO:0000313" key="2">
    <source>
        <dbReference type="EMBL" id="RXR29439.1"/>
    </source>
</evidence>
<keyword evidence="4" id="KW-1185">Reference proteome</keyword>
<comment type="caution">
    <text evidence="2">The sequence shown here is derived from an EMBL/GenBank/DDBJ whole genome shotgun (WGS) entry which is preliminary data.</text>
</comment>
<sequence length="60" mass="6846">MPTYFKAVREDGTSFHESESEFVWVDPARPVEAREVTHAVTSPCSRPGVELRTLFHPWAT</sequence>
<dbReference type="EMBL" id="SDJR01000017">
    <property type="protein sequence ID" value="RXR21561.1"/>
    <property type="molecule type" value="Genomic_DNA"/>
</dbReference>
<proteinExistence type="predicted"/>
<gene>
    <name evidence="1" type="ORF">EQW73_17755</name>
    <name evidence="2" type="ORF">EQW78_17785</name>
</gene>